<dbReference type="EMBL" id="KN831775">
    <property type="protein sequence ID" value="KIM43453.1"/>
    <property type="molecule type" value="Genomic_DNA"/>
</dbReference>
<keyword evidence="1" id="KW-0677">Repeat</keyword>
<gene>
    <name evidence="3" type="ORF">M413DRAFT_25818</name>
</gene>
<protein>
    <recommendedName>
        <fullName evidence="2">Nephrocystin 3-like N-terminal domain-containing protein</fullName>
    </recommendedName>
</protein>
<keyword evidence="4" id="KW-1185">Reference proteome</keyword>
<evidence type="ECO:0000256" key="1">
    <source>
        <dbReference type="ARBA" id="ARBA00022737"/>
    </source>
</evidence>
<dbReference type="InterPro" id="IPR056884">
    <property type="entry name" value="NPHP3-like_N"/>
</dbReference>
<evidence type="ECO:0000259" key="2">
    <source>
        <dbReference type="Pfam" id="PF24883"/>
    </source>
</evidence>
<evidence type="ECO:0000313" key="3">
    <source>
        <dbReference type="EMBL" id="KIM43453.1"/>
    </source>
</evidence>
<dbReference type="STRING" id="686832.A0A0C2Y0Q5"/>
<evidence type="ECO:0000313" key="4">
    <source>
        <dbReference type="Proteomes" id="UP000053424"/>
    </source>
</evidence>
<reference evidence="4" key="2">
    <citation type="submission" date="2015-01" db="EMBL/GenBank/DDBJ databases">
        <title>Evolutionary Origins and Diversification of the Mycorrhizal Mutualists.</title>
        <authorList>
            <consortium name="DOE Joint Genome Institute"/>
            <consortium name="Mycorrhizal Genomics Consortium"/>
            <person name="Kohler A."/>
            <person name="Kuo A."/>
            <person name="Nagy L.G."/>
            <person name="Floudas D."/>
            <person name="Copeland A."/>
            <person name="Barry K.W."/>
            <person name="Cichocki N."/>
            <person name="Veneault-Fourrey C."/>
            <person name="LaButti K."/>
            <person name="Lindquist E.A."/>
            <person name="Lipzen A."/>
            <person name="Lundell T."/>
            <person name="Morin E."/>
            <person name="Murat C."/>
            <person name="Riley R."/>
            <person name="Ohm R."/>
            <person name="Sun H."/>
            <person name="Tunlid A."/>
            <person name="Henrissat B."/>
            <person name="Grigoriev I.V."/>
            <person name="Hibbett D.S."/>
            <person name="Martin F."/>
        </authorList>
    </citation>
    <scope>NUCLEOTIDE SEQUENCE [LARGE SCALE GENOMIC DNA]</scope>
    <source>
        <strain evidence="4">h7</strain>
    </source>
</reference>
<name>A0A0C2Y0Q5_HEBCY</name>
<reference evidence="3 4" key="1">
    <citation type="submission" date="2014-04" db="EMBL/GenBank/DDBJ databases">
        <authorList>
            <consortium name="DOE Joint Genome Institute"/>
            <person name="Kuo A."/>
            <person name="Gay G."/>
            <person name="Dore J."/>
            <person name="Kohler A."/>
            <person name="Nagy L.G."/>
            <person name="Floudas D."/>
            <person name="Copeland A."/>
            <person name="Barry K.W."/>
            <person name="Cichocki N."/>
            <person name="Veneault-Fourrey C."/>
            <person name="LaButti K."/>
            <person name="Lindquist E.A."/>
            <person name="Lipzen A."/>
            <person name="Lundell T."/>
            <person name="Morin E."/>
            <person name="Murat C."/>
            <person name="Sun H."/>
            <person name="Tunlid A."/>
            <person name="Henrissat B."/>
            <person name="Grigoriev I.V."/>
            <person name="Hibbett D.S."/>
            <person name="Martin F."/>
            <person name="Nordberg H.P."/>
            <person name="Cantor M.N."/>
            <person name="Hua S.X."/>
        </authorList>
    </citation>
    <scope>NUCLEOTIDE SEQUENCE [LARGE SCALE GENOMIC DNA]</scope>
    <source>
        <strain evidence="4">h7</strain>
    </source>
</reference>
<dbReference type="HOGENOM" id="CLU_000288_6_10_1"/>
<dbReference type="InterPro" id="IPR027417">
    <property type="entry name" value="P-loop_NTPase"/>
</dbReference>
<dbReference type="SUPFAM" id="SSF52540">
    <property type="entry name" value="P-loop containing nucleoside triphosphate hydrolases"/>
    <property type="match status" value="1"/>
</dbReference>
<dbReference type="AlphaFoldDB" id="A0A0C2Y0Q5"/>
<dbReference type="Proteomes" id="UP000053424">
    <property type="component" value="Unassembled WGS sequence"/>
</dbReference>
<dbReference type="Gene3D" id="3.40.50.300">
    <property type="entry name" value="P-loop containing nucleotide triphosphate hydrolases"/>
    <property type="match status" value="1"/>
</dbReference>
<proteinExistence type="predicted"/>
<dbReference type="OrthoDB" id="4760524at2759"/>
<accession>A0A0C2Y0Q5</accession>
<dbReference type="PANTHER" id="PTHR10039">
    <property type="entry name" value="AMELOGENIN"/>
    <property type="match status" value="1"/>
</dbReference>
<feature type="domain" description="Nephrocystin 3-like N-terminal" evidence="2">
    <location>
        <begin position="105"/>
        <end position="199"/>
    </location>
</feature>
<dbReference type="Pfam" id="PF24883">
    <property type="entry name" value="NPHP3_N"/>
    <property type="match status" value="1"/>
</dbReference>
<organism evidence="3 4">
    <name type="scientific">Hebeloma cylindrosporum</name>
    <dbReference type="NCBI Taxonomy" id="76867"/>
    <lineage>
        <taxon>Eukaryota</taxon>
        <taxon>Fungi</taxon>
        <taxon>Dikarya</taxon>
        <taxon>Basidiomycota</taxon>
        <taxon>Agaricomycotina</taxon>
        <taxon>Agaricomycetes</taxon>
        <taxon>Agaricomycetidae</taxon>
        <taxon>Agaricales</taxon>
        <taxon>Agaricineae</taxon>
        <taxon>Hymenogastraceae</taxon>
        <taxon>Hebeloma</taxon>
    </lineage>
</organism>
<sequence length="350" mass="39126">MFNNANGLVVTGGTFTHFAHNENQEGLKLLQKNIASGAFHNSAERFDPPKCYPNTRVAILEKIMDWVEDPDKAALFLWIYGPAGAGKSAIAQTIAECATRLLTLAIPEIREQVGKALETDPLLFSRSLEAQLQALVVNPLNAAAHQEQGVQTLRSRPTFIILDGLDECSDPKTQRYILDVFVTAITQLTVPLFLLVASRPEANIRDAFNEPFLSSSAIRIVLDDTYHPDADIRLFLKSRFQDVIRKHPKLQRLQPSWPSDVDIELLVQKSSGQFIYASTAMKYLDVFTHWPPDRLDVIFGLSTSRDGTPFSELDIFYDPHPFLGLPDREDHRNPELSTACAVLEENKIGG</sequence>